<dbReference type="Pfam" id="PF08819">
    <property type="entry name" value="DUF1802"/>
    <property type="match status" value="1"/>
</dbReference>
<dbReference type="Proteomes" id="UP000250369">
    <property type="component" value="Unassembled WGS sequence"/>
</dbReference>
<dbReference type="PIRSF" id="PIRSF018957">
    <property type="entry name" value="UCP018957"/>
    <property type="match status" value="1"/>
</dbReference>
<dbReference type="InterPro" id="IPR008307">
    <property type="entry name" value="UCP018957"/>
</dbReference>
<reference evidence="1 2" key="1">
    <citation type="journal article" date="2009" name="Int. J. Syst. Evol. Microbiol.">
        <title>Paenibacillus contaminans sp. nov., isolated from a contaminated laboratory plate.</title>
        <authorList>
            <person name="Chou J.H."/>
            <person name="Lee J.H."/>
            <person name="Lin M.C."/>
            <person name="Chang P.S."/>
            <person name="Arun A.B."/>
            <person name="Young C.C."/>
            <person name="Chen W.M."/>
        </authorList>
    </citation>
    <scope>NUCLEOTIDE SEQUENCE [LARGE SCALE GENOMIC DNA]</scope>
    <source>
        <strain evidence="1 2">CKOBP-6</strain>
    </source>
</reference>
<accession>A0A329MQT6</accession>
<evidence type="ECO:0008006" key="3">
    <source>
        <dbReference type="Google" id="ProtNLM"/>
    </source>
</evidence>
<dbReference type="AlphaFoldDB" id="A0A329MQT6"/>
<gene>
    <name evidence="1" type="ORF">DQG23_04810</name>
</gene>
<dbReference type="InterPro" id="IPR014923">
    <property type="entry name" value="DUF1802"/>
</dbReference>
<dbReference type="EMBL" id="QMFB01000002">
    <property type="protein sequence ID" value="RAV22275.1"/>
    <property type="molecule type" value="Genomic_DNA"/>
</dbReference>
<name>A0A329MQT6_9BACL</name>
<protein>
    <recommendedName>
        <fullName evidence="3">DUF1802 domain-containing protein</fullName>
    </recommendedName>
</protein>
<dbReference type="OrthoDB" id="9808776at2"/>
<keyword evidence="2" id="KW-1185">Reference proteome</keyword>
<evidence type="ECO:0000313" key="2">
    <source>
        <dbReference type="Proteomes" id="UP000250369"/>
    </source>
</evidence>
<sequence>MGKPVALKEWAVAVKALLEGKQIFIMRKGGIAEETRDFQLQSKAFYLFPTYEHQKKHLMKDEYAGSLDETLAEWRLGQETVPISCYAEAVEGFEVYDQEELDKLGDLHIWTDRFAEERLKWKRKNPLHVIALRVYALDEPQIIANLAGYAGCMSWIELEEPIDAKRDAGSEARVLKPVLDDEAFARRLAALKAALGR</sequence>
<proteinExistence type="predicted"/>
<evidence type="ECO:0000313" key="1">
    <source>
        <dbReference type="EMBL" id="RAV22275.1"/>
    </source>
</evidence>
<dbReference type="RefSeq" id="WP_113029681.1">
    <property type="nucleotide sequence ID" value="NZ_QMFB01000002.1"/>
</dbReference>
<organism evidence="1 2">
    <name type="scientific">Paenibacillus contaminans</name>
    <dbReference type="NCBI Taxonomy" id="450362"/>
    <lineage>
        <taxon>Bacteria</taxon>
        <taxon>Bacillati</taxon>
        <taxon>Bacillota</taxon>
        <taxon>Bacilli</taxon>
        <taxon>Bacillales</taxon>
        <taxon>Paenibacillaceae</taxon>
        <taxon>Paenibacillus</taxon>
    </lineage>
</organism>
<comment type="caution">
    <text evidence="1">The sequence shown here is derived from an EMBL/GenBank/DDBJ whole genome shotgun (WGS) entry which is preliminary data.</text>
</comment>